<sequence length="33" mass="3936">MFVDINPIVINIYIYVNTHILYTENNQPRIINS</sequence>
<dbReference type="EMBL" id="BARS01003866">
    <property type="protein sequence ID" value="GAF69365.1"/>
    <property type="molecule type" value="Genomic_DNA"/>
</dbReference>
<name>X0SZX0_9ZZZZ</name>
<protein>
    <submittedName>
        <fullName evidence="1">Uncharacterized protein</fullName>
    </submittedName>
</protein>
<dbReference type="AlphaFoldDB" id="X0SZX0"/>
<feature type="non-terminal residue" evidence="1">
    <location>
        <position position="33"/>
    </location>
</feature>
<reference evidence="1" key="1">
    <citation type="journal article" date="2014" name="Front. Microbiol.">
        <title>High frequency of phylogenetically diverse reductive dehalogenase-homologous genes in deep subseafloor sedimentary metagenomes.</title>
        <authorList>
            <person name="Kawai M."/>
            <person name="Futagami T."/>
            <person name="Toyoda A."/>
            <person name="Takaki Y."/>
            <person name="Nishi S."/>
            <person name="Hori S."/>
            <person name="Arai W."/>
            <person name="Tsubouchi T."/>
            <person name="Morono Y."/>
            <person name="Uchiyama I."/>
            <person name="Ito T."/>
            <person name="Fujiyama A."/>
            <person name="Inagaki F."/>
            <person name="Takami H."/>
        </authorList>
    </citation>
    <scope>NUCLEOTIDE SEQUENCE</scope>
    <source>
        <strain evidence="1">Expedition CK06-06</strain>
    </source>
</reference>
<organism evidence="1">
    <name type="scientific">marine sediment metagenome</name>
    <dbReference type="NCBI Taxonomy" id="412755"/>
    <lineage>
        <taxon>unclassified sequences</taxon>
        <taxon>metagenomes</taxon>
        <taxon>ecological metagenomes</taxon>
    </lineage>
</organism>
<accession>X0SZX0</accession>
<evidence type="ECO:0000313" key="1">
    <source>
        <dbReference type="EMBL" id="GAF69365.1"/>
    </source>
</evidence>
<gene>
    <name evidence="1" type="ORF">S01H1_07508</name>
</gene>
<comment type="caution">
    <text evidence="1">The sequence shown here is derived from an EMBL/GenBank/DDBJ whole genome shotgun (WGS) entry which is preliminary data.</text>
</comment>
<proteinExistence type="predicted"/>